<accession>A0A7W2EUE7</accession>
<dbReference type="InterPro" id="IPR050492">
    <property type="entry name" value="Bact_metal-bind_prot9"/>
</dbReference>
<sequence>MLKQRHILLRAAIACASAMFCLPSHATVNVLACEPEWEALTTELGGDKVKVSSATNALQDPHRIEARPSLIARTRNANLLVCTGLELEVGWLPVLIQQSGNGKIAAGQPGNFEAGAYVPRLDVPGKVDRSEGDVHAAGNPHIQQNPHNIALVAVALAKRLAELDPANAAYYQSRQKDFAARWDAAMLKWEKQAAPLKGVAVVEHHKNMEYLMNWLGLRQVGTLEPKPGVEPSAAHLSGLLGQLQHQPARMVLRAAYQDGRASQWLSEHAKIPAVVLPFTVGGDDRAKDLFGLFDDTVQRLMDANK</sequence>
<dbReference type="EMBL" id="JACEZT010000011">
    <property type="protein sequence ID" value="MBA5638776.1"/>
    <property type="molecule type" value="Genomic_DNA"/>
</dbReference>
<proteinExistence type="predicted"/>
<comment type="caution">
    <text evidence="2">The sequence shown here is derived from an EMBL/GenBank/DDBJ whole genome shotgun (WGS) entry which is preliminary data.</text>
</comment>
<protein>
    <submittedName>
        <fullName evidence="2">Zinc ABC transporter substrate-binding protein</fullName>
    </submittedName>
</protein>
<keyword evidence="1" id="KW-0732">Signal</keyword>
<feature type="signal peptide" evidence="1">
    <location>
        <begin position="1"/>
        <end position="26"/>
    </location>
</feature>
<dbReference type="SUPFAM" id="SSF53807">
    <property type="entry name" value="Helical backbone' metal receptor"/>
    <property type="match status" value="1"/>
</dbReference>
<dbReference type="Pfam" id="PF01297">
    <property type="entry name" value="ZnuA"/>
    <property type="match status" value="1"/>
</dbReference>
<reference evidence="2 3" key="1">
    <citation type="submission" date="2020-07" db="EMBL/GenBank/DDBJ databases">
        <title>Novel species isolated from subtropical streams in China.</title>
        <authorList>
            <person name="Lu H."/>
        </authorList>
    </citation>
    <scope>NUCLEOTIDE SEQUENCE [LARGE SCALE GENOMIC DNA]</scope>
    <source>
        <strain evidence="2 3">LX20W</strain>
    </source>
</reference>
<dbReference type="PANTHER" id="PTHR42953">
    <property type="entry name" value="HIGH-AFFINITY ZINC UPTAKE SYSTEM PROTEIN ZNUA-RELATED"/>
    <property type="match status" value="1"/>
</dbReference>
<dbReference type="InterPro" id="IPR006127">
    <property type="entry name" value="ZnuA-like"/>
</dbReference>
<dbReference type="GO" id="GO:0046872">
    <property type="term" value="F:metal ion binding"/>
    <property type="evidence" value="ECO:0007669"/>
    <property type="project" value="InterPro"/>
</dbReference>
<dbReference type="Gene3D" id="3.40.50.1980">
    <property type="entry name" value="Nitrogenase molybdenum iron protein domain"/>
    <property type="match status" value="2"/>
</dbReference>
<dbReference type="GO" id="GO:0030001">
    <property type="term" value="P:metal ion transport"/>
    <property type="evidence" value="ECO:0007669"/>
    <property type="project" value="InterPro"/>
</dbReference>
<dbReference type="Proteomes" id="UP000534388">
    <property type="component" value="Unassembled WGS sequence"/>
</dbReference>
<evidence type="ECO:0000313" key="3">
    <source>
        <dbReference type="Proteomes" id="UP000534388"/>
    </source>
</evidence>
<dbReference type="AlphaFoldDB" id="A0A7W2EUE7"/>
<dbReference type="RefSeq" id="WP_182164664.1">
    <property type="nucleotide sequence ID" value="NZ_JACEZT010000011.1"/>
</dbReference>
<keyword evidence="3" id="KW-1185">Reference proteome</keyword>
<organism evidence="2 3">
    <name type="scientific">Rugamonas brunnea</name>
    <dbReference type="NCBI Taxonomy" id="2758569"/>
    <lineage>
        <taxon>Bacteria</taxon>
        <taxon>Pseudomonadati</taxon>
        <taxon>Pseudomonadota</taxon>
        <taxon>Betaproteobacteria</taxon>
        <taxon>Burkholderiales</taxon>
        <taxon>Oxalobacteraceae</taxon>
        <taxon>Telluria group</taxon>
        <taxon>Rugamonas</taxon>
    </lineage>
</organism>
<dbReference type="PANTHER" id="PTHR42953:SF2">
    <property type="entry name" value="ADHESION PROTEIN"/>
    <property type="match status" value="1"/>
</dbReference>
<name>A0A7W2EUE7_9BURK</name>
<evidence type="ECO:0000256" key="1">
    <source>
        <dbReference type="SAM" id="SignalP"/>
    </source>
</evidence>
<gene>
    <name evidence="2" type="ORF">H3H37_17090</name>
</gene>
<feature type="chain" id="PRO_5030794493" evidence="1">
    <location>
        <begin position="27"/>
        <end position="305"/>
    </location>
</feature>
<evidence type="ECO:0000313" key="2">
    <source>
        <dbReference type="EMBL" id="MBA5638776.1"/>
    </source>
</evidence>